<dbReference type="Pfam" id="PF00132">
    <property type="entry name" value="Hexapep"/>
    <property type="match status" value="1"/>
</dbReference>
<sequence>MGIDHPTSTISTHIFAFRPHFANAIKRDFGQAPEPVPFKDKPLLASIGNDVWIGQDVLIRQGVRIGDGAVIGGGSVVTRDVPAFAIVAGSPAQIIRYRFEDKVIDRIRSVAWWQYHVSDFHGLPVDDPLRFVNELQERAWRGEVMPYRPEIIDLAQAISEIVEKSRQAD</sequence>
<name>A0A562HZY6_9GAMM</name>
<dbReference type="GO" id="GO:0016746">
    <property type="term" value="F:acyltransferase activity"/>
    <property type="evidence" value="ECO:0007669"/>
    <property type="project" value="UniProtKB-KW"/>
</dbReference>
<dbReference type="PANTHER" id="PTHR43300:SF11">
    <property type="entry name" value="ACETYLTRANSFERASE RV3034C-RELATED"/>
    <property type="match status" value="1"/>
</dbReference>
<accession>A0A562HZY6</accession>
<dbReference type="InterPro" id="IPR001451">
    <property type="entry name" value="Hexapep"/>
</dbReference>
<evidence type="ECO:0000313" key="5">
    <source>
        <dbReference type="EMBL" id="TWH64252.1"/>
    </source>
</evidence>
<dbReference type="EMBL" id="VLKG01000011">
    <property type="protein sequence ID" value="TWH64252.1"/>
    <property type="molecule type" value="Genomic_DNA"/>
</dbReference>
<dbReference type="Gene3D" id="2.160.10.10">
    <property type="entry name" value="Hexapeptide repeat proteins"/>
    <property type="match status" value="1"/>
</dbReference>
<keyword evidence="4" id="KW-0012">Acyltransferase</keyword>
<dbReference type="SUPFAM" id="SSF51161">
    <property type="entry name" value="Trimeric LpxA-like enzymes"/>
    <property type="match status" value="1"/>
</dbReference>
<evidence type="ECO:0000256" key="1">
    <source>
        <dbReference type="ARBA" id="ARBA00007274"/>
    </source>
</evidence>
<evidence type="ECO:0000256" key="4">
    <source>
        <dbReference type="ARBA" id="ARBA00023315"/>
    </source>
</evidence>
<evidence type="ECO:0000256" key="2">
    <source>
        <dbReference type="ARBA" id="ARBA00022679"/>
    </source>
</evidence>
<evidence type="ECO:0000256" key="3">
    <source>
        <dbReference type="ARBA" id="ARBA00022737"/>
    </source>
</evidence>
<comment type="similarity">
    <text evidence="1">Belongs to the transferase hexapeptide repeat family.</text>
</comment>
<evidence type="ECO:0000313" key="6">
    <source>
        <dbReference type="Proteomes" id="UP000319627"/>
    </source>
</evidence>
<dbReference type="Proteomes" id="UP000319627">
    <property type="component" value="Unassembled WGS sequence"/>
</dbReference>
<keyword evidence="3" id="KW-0677">Repeat</keyword>
<dbReference type="CDD" id="cd03349">
    <property type="entry name" value="LbH_XAT"/>
    <property type="match status" value="1"/>
</dbReference>
<dbReference type="InterPro" id="IPR050179">
    <property type="entry name" value="Trans_hexapeptide_repeat"/>
</dbReference>
<keyword evidence="6" id="KW-1185">Reference proteome</keyword>
<organism evidence="5 6">
    <name type="scientific">Azomonas agilis</name>
    <dbReference type="NCBI Taxonomy" id="116849"/>
    <lineage>
        <taxon>Bacteria</taxon>
        <taxon>Pseudomonadati</taxon>
        <taxon>Pseudomonadota</taxon>
        <taxon>Gammaproteobacteria</taxon>
        <taxon>Pseudomonadales</taxon>
        <taxon>Pseudomonadaceae</taxon>
        <taxon>Azomonas</taxon>
    </lineage>
</organism>
<protein>
    <submittedName>
        <fullName evidence="5">Transferase family hexapeptide repeat protein</fullName>
    </submittedName>
</protein>
<dbReference type="InterPro" id="IPR011004">
    <property type="entry name" value="Trimer_LpxA-like_sf"/>
</dbReference>
<proteinExistence type="inferred from homology"/>
<dbReference type="PROSITE" id="PS00101">
    <property type="entry name" value="HEXAPEP_TRANSFERASES"/>
    <property type="match status" value="1"/>
</dbReference>
<dbReference type="InterPro" id="IPR018357">
    <property type="entry name" value="Hexapep_transf_CS"/>
</dbReference>
<dbReference type="PANTHER" id="PTHR43300">
    <property type="entry name" value="ACETYLTRANSFERASE"/>
    <property type="match status" value="1"/>
</dbReference>
<dbReference type="AlphaFoldDB" id="A0A562HZY6"/>
<reference evidence="5 6" key="1">
    <citation type="submission" date="2019-07" db="EMBL/GenBank/DDBJ databases">
        <title>Genomic Encyclopedia of Type Strains, Phase I: the one thousand microbial genomes (KMG-I) project.</title>
        <authorList>
            <person name="Kyrpides N."/>
        </authorList>
    </citation>
    <scope>NUCLEOTIDE SEQUENCE [LARGE SCALE GENOMIC DNA]</scope>
    <source>
        <strain evidence="5 6">DSM 375</strain>
    </source>
</reference>
<gene>
    <name evidence="5" type="ORF">LX59_02659</name>
</gene>
<comment type="caution">
    <text evidence="5">The sequence shown here is derived from an EMBL/GenBank/DDBJ whole genome shotgun (WGS) entry which is preliminary data.</text>
</comment>
<keyword evidence="2 5" id="KW-0808">Transferase</keyword>